<dbReference type="Gene3D" id="3.40.50.620">
    <property type="entry name" value="HUPs"/>
    <property type="match status" value="1"/>
</dbReference>
<comment type="catalytic activity">
    <reaction evidence="1">
        <text>cytidine(34) in elongator tRNA(Met) + acetate + ATP = N(4)-acetylcytidine(34) in elongator tRNA(Met) + AMP + diphosphate</text>
        <dbReference type="Rhea" id="RHEA:58144"/>
        <dbReference type="Rhea" id="RHEA-COMP:10693"/>
        <dbReference type="Rhea" id="RHEA-COMP:10694"/>
        <dbReference type="ChEBI" id="CHEBI:30089"/>
        <dbReference type="ChEBI" id="CHEBI:30616"/>
        <dbReference type="ChEBI" id="CHEBI:33019"/>
        <dbReference type="ChEBI" id="CHEBI:74900"/>
        <dbReference type="ChEBI" id="CHEBI:82748"/>
        <dbReference type="ChEBI" id="CHEBI:456215"/>
    </reaction>
</comment>
<dbReference type="RefSeq" id="WP_066744105.1">
    <property type="nucleotide sequence ID" value="NZ_CP016757.1"/>
</dbReference>
<dbReference type="Pfam" id="PF05636">
    <property type="entry name" value="HIGH_NTase1"/>
    <property type="match status" value="1"/>
</dbReference>
<organism evidence="2 3">
    <name type="scientific">Cloacibacillus porcorum</name>
    <dbReference type="NCBI Taxonomy" id="1197717"/>
    <lineage>
        <taxon>Bacteria</taxon>
        <taxon>Thermotogati</taxon>
        <taxon>Synergistota</taxon>
        <taxon>Synergistia</taxon>
        <taxon>Synergistales</taxon>
        <taxon>Synergistaceae</taxon>
        <taxon>Cloacibacillus</taxon>
    </lineage>
</organism>
<keyword evidence="3" id="KW-1185">Reference proteome</keyword>
<keyword evidence="1" id="KW-0820">tRNA-binding</keyword>
<keyword evidence="1" id="KW-0694">RNA-binding</keyword>
<dbReference type="GO" id="GO:0005524">
    <property type="term" value="F:ATP binding"/>
    <property type="evidence" value="ECO:0007669"/>
    <property type="project" value="UniProtKB-KW"/>
</dbReference>
<evidence type="ECO:0000313" key="3">
    <source>
        <dbReference type="Proteomes" id="UP000093044"/>
    </source>
</evidence>
<comment type="caution">
    <text evidence="1">Lacks conserved residue(s) required for the propagation of feature annotation.</text>
</comment>
<dbReference type="GO" id="GO:0006400">
    <property type="term" value="P:tRNA modification"/>
    <property type="evidence" value="ECO:0007669"/>
    <property type="project" value="UniProtKB-UniRule"/>
</dbReference>
<keyword evidence="1" id="KW-0819">tRNA processing</keyword>
<feature type="binding site" evidence="1">
    <location>
        <position position="163"/>
    </location>
    <ligand>
        <name>ATP</name>
        <dbReference type="ChEBI" id="CHEBI:30616"/>
    </ligand>
</feature>
<evidence type="ECO:0000313" key="2">
    <source>
        <dbReference type="EMBL" id="ANZ44704.1"/>
    </source>
</evidence>
<dbReference type="GO" id="GO:0000049">
    <property type="term" value="F:tRNA binding"/>
    <property type="evidence" value="ECO:0007669"/>
    <property type="project" value="UniProtKB-KW"/>
</dbReference>
<evidence type="ECO:0000256" key="1">
    <source>
        <dbReference type="HAMAP-Rule" id="MF_01539"/>
    </source>
</evidence>
<sequence length="403" mass="44245">MLYPVAGIVAEYNPLHKGHLYHIKKARELCSAEAVAIVLSSDFVQRGEPALLDKWTRAEAALRCGVDLVIELPVIFSSHNAGVFANAAVDILAATGVVTHLSFGAENPDCLVDSIVDILLKEPEPFKPLLKKHLACGLSYVEARARATEEMLPGSAALLAGSNNTLALSYIKRIKEKSYGMRAVPLKRLGAAYNSTELEEFASATAIRAALRAGEQEAALSHIPPPAKDILADALKDGRACVGHNTFWRLLRALLLRTGPEELAKYAEISEGLEYRMREAAREANSFAEWCGACTSKRYPAGRIRRSAIHTLLGLGHWTNRAAQRLGPPYIRVLGMNETGRRLLHKMREGAALPVVTTYGKAARLSRYAAETARYESLACELWEELIPNGRFGEEHKRQIIMV</sequence>
<dbReference type="GO" id="GO:0005737">
    <property type="term" value="C:cytoplasm"/>
    <property type="evidence" value="ECO:0007669"/>
    <property type="project" value="UniProtKB-SubCell"/>
</dbReference>
<dbReference type="EC" id="6.3.4.-" evidence="1"/>
<dbReference type="PANTHER" id="PTHR37825">
    <property type="entry name" value="TRNA(MET) CYTIDINE ACETATE LIGASE"/>
    <property type="match status" value="1"/>
</dbReference>
<feature type="binding site" evidence="1">
    <location>
        <position position="104"/>
    </location>
    <ligand>
        <name>ATP</name>
        <dbReference type="ChEBI" id="CHEBI:30616"/>
    </ligand>
</feature>
<keyword evidence="1" id="KW-0547">Nucleotide-binding</keyword>
<dbReference type="EMBL" id="CP016757">
    <property type="protein sequence ID" value="ANZ44704.1"/>
    <property type="molecule type" value="Genomic_DNA"/>
</dbReference>
<dbReference type="STRING" id="1197717.BED41_06140"/>
<keyword evidence="1" id="KW-0067">ATP-binding</keyword>
<keyword evidence="1" id="KW-0436">Ligase</keyword>
<dbReference type="OrthoDB" id="9769796at2"/>
<gene>
    <name evidence="1" type="primary">tmcAL</name>
    <name evidence="2" type="ORF">BED41_06140</name>
</gene>
<protein>
    <recommendedName>
        <fullName evidence="1">tRNA(Met) cytidine acetate ligase</fullName>
        <ecNumber evidence="1">6.3.4.-</ecNumber>
    </recommendedName>
</protein>
<dbReference type="Proteomes" id="UP000093044">
    <property type="component" value="Chromosome"/>
</dbReference>
<feature type="binding site" evidence="1">
    <location>
        <position position="188"/>
    </location>
    <ligand>
        <name>ATP</name>
        <dbReference type="ChEBI" id="CHEBI:30616"/>
    </ligand>
</feature>
<dbReference type="InterPro" id="IPR014729">
    <property type="entry name" value="Rossmann-like_a/b/a_fold"/>
</dbReference>
<dbReference type="KEGG" id="cpor:BED41_06140"/>
<comment type="similarity">
    <text evidence="1">Belongs to the TmcAL family.</text>
</comment>
<dbReference type="HAMAP" id="MF_01539">
    <property type="entry name" value="TmcAL"/>
    <property type="match status" value="1"/>
</dbReference>
<dbReference type="GeneID" id="83057430"/>
<dbReference type="SUPFAM" id="SSF52374">
    <property type="entry name" value="Nucleotidylyl transferase"/>
    <property type="match status" value="1"/>
</dbReference>
<feature type="binding site" evidence="1">
    <location>
        <begin position="9"/>
        <end position="22"/>
    </location>
    <ligand>
        <name>ATP</name>
        <dbReference type="ChEBI" id="CHEBI:30616"/>
    </ligand>
</feature>
<accession>A0A1B2I401</accession>
<dbReference type="PANTHER" id="PTHR37825:SF1">
    <property type="entry name" value="TRNA(MET) CYTIDINE ACETATE LIGASE"/>
    <property type="match status" value="1"/>
</dbReference>
<dbReference type="AlphaFoldDB" id="A0A1B2I401"/>
<name>A0A1B2I401_9BACT</name>
<keyword evidence="1" id="KW-0963">Cytoplasm</keyword>
<dbReference type="InterPro" id="IPR008513">
    <property type="entry name" value="tRNA(Met)_cyd_acetate_ligase"/>
</dbReference>
<comment type="subcellular location">
    <subcellularLocation>
        <location evidence="1">Cytoplasm</location>
    </subcellularLocation>
</comment>
<dbReference type="GO" id="GO:0016879">
    <property type="term" value="F:ligase activity, forming carbon-nitrogen bonds"/>
    <property type="evidence" value="ECO:0007669"/>
    <property type="project" value="UniProtKB-UniRule"/>
</dbReference>
<proteinExistence type="inferred from homology"/>
<reference evidence="2" key="1">
    <citation type="submission" date="2016-08" db="EMBL/GenBank/DDBJ databases">
        <title>Complete genome of Cloacibacillus porcorum.</title>
        <authorList>
            <person name="Looft T."/>
            <person name="Bayles D.O."/>
            <person name="Alt D.P."/>
        </authorList>
    </citation>
    <scope>NUCLEOTIDE SEQUENCE [LARGE SCALE GENOMIC DNA]</scope>
    <source>
        <strain evidence="2">CL-84</strain>
    </source>
</reference>
<comment type="function">
    <text evidence="1">Catalyzes the formation of N(4)-acetylcytidine (ac(4)C) at the wobble position of elongator tRNA(Met), using acetate and ATP as substrates. First activates an acetate ion to form acetyladenylate (Ac-AMP) and then transfers the acetyl group to tRNA to form ac(4)C34.</text>
</comment>